<proteinExistence type="inferred from homology"/>
<comment type="similarity">
    <text evidence="1">Belongs to the heat shock protein 70 family.</text>
</comment>
<dbReference type="SUPFAM" id="SSF100920">
    <property type="entry name" value="Heat shock protein 70kD (HSP70), peptide-binding domain"/>
    <property type="match status" value="1"/>
</dbReference>
<keyword evidence="6" id="KW-1185">Reference proteome</keyword>
<evidence type="ECO:0000313" key="5">
    <source>
        <dbReference type="EMBL" id="KAJ3705750.1"/>
    </source>
</evidence>
<protein>
    <recommendedName>
        <fullName evidence="7">Heat shock protein 70</fullName>
    </recommendedName>
</protein>
<dbReference type="InterPro" id="IPR013126">
    <property type="entry name" value="Hsp_70_fam"/>
</dbReference>
<gene>
    <name evidence="5" type="ORF">LUZ61_009455</name>
</gene>
<evidence type="ECO:0000256" key="1">
    <source>
        <dbReference type="ARBA" id="ARBA00007381"/>
    </source>
</evidence>
<keyword evidence="4" id="KW-0175">Coiled coil</keyword>
<dbReference type="GO" id="GO:0005524">
    <property type="term" value="F:ATP binding"/>
    <property type="evidence" value="ECO:0007669"/>
    <property type="project" value="UniProtKB-KW"/>
</dbReference>
<comment type="caution">
    <text evidence="5">The sequence shown here is derived from an EMBL/GenBank/DDBJ whole genome shotgun (WGS) entry which is preliminary data.</text>
</comment>
<dbReference type="InterPro" id="IPR029047">
    <property type="entry name" value="HSP70_peptide-bd_sf"/>
</dbReference>
<dbReference type="Gene3D" id="2.60.34.10">
    <property type="entry name" value="Substrate Binding Domain Of DNAk, Chain A, domain 1"/>
    <property type="match status" value="1"/>
</dbReference>
<dbReference type="FunFam" id="2.60.34.10:FF:000012">
    <property type="entry name" value="Heat shock 70 kDa protein"/>
    <property type="match status" value="1"/>
</dbReference>
<evidence type="ECO:0000256" key="4">
    <source>
        <dbReference type="SAM" id="Coils"/>
    </source>
</evidence>
<reference evidence="5 6" key="1">
    <citation type="journal article" date="2022" name="Cell">
        <title>Repeat-based holocentromeres influence genome architecture and karyotype evolution.</title>
        <authorList>
            <person name="Hofstatter P.G."/>
            <person name="Thangavel G."/>
            <person name="Lux T."/>
            <person name="Neumann P."/>
            <person name="Vondrak T."/>
            <person name="Novak P."/>
            <person name="Zhang M."/>
            <person name="Costa L."/>
            <person name="Castellani M."/>
            <person name="Scott A."/>
            <person name="Toegelov H."/>
            <person name="Fuchs J."/>
            <person name="Mata-Sucre Y."/>
            <person name="Dias Y."/>
            <person name="Vanzela A.L.L."/>
            <person name="Huettel B."/>
            <person name="Almeida C.C.S."/>
            <person name="Simkova H."/>
            <person name="Souza G."/>
            <person name="Pedrosa-Harand A."/>
            <person name="Macas J."/>
            <person name="Mayer K.F.X."/>
            <person name="Houben A."/>
            <person name="Marques A."/>
        </authorList>
    </citation>
    <scope>NUCLEOTIDE SEQUENCE [LARGE SCALE GENOMIC DNA]</scope>
    <source>
        <strain evidence="5">RhyTen1mFocal</strain>
    </source>
</reference>
<keyword evidence="3" id="KW-0067">ATP-binding</keyword>
<dbReference type="Pfam" id="PF00012">
    <property type="entry name" value="HSP70"/>
    <property type="match status" value="1"/>
</dbReference>
<evidence type="ECO:0000313" key="6">
    <source>
        <dbReference type="Proteomes" id="UP001210211"/>
    </source>
</evidence>
<dbReference type="GO" id="GO:0140662">
    <property type="term" value="F:ATP-dependent protein folding chaperone"/>
    <property type="evidence" value="ECO:0007669"/>
    <property type="project" value="InterPro"/>
</dbReference>
<evidence type="ECO:0000256" key="2">
    <source>
        <dbReference type="ARBA" id="ARBA00022741"/>
    </source>
</evidence>
<dbReference type="EMBL" id="JAMRDG010000001">
    <property type="protein sequence ID" value="KAJ3705750.1"/>
    <property type="molecule type" value="Genomic_DNA"/>
</dbReference>
<organism evidence="5 6">
    <name type="scientific">Rhynchospora tenuis</name>
    <dbReference type="NCBI Taxonomy" id="198213"/>
    <lineage>
        <taxon>Eukaryota</taxon>
        <taxon>Viridiplantae</taxon>
        <taxon>Streptophyta</taxon>
        <taxon>Embryophyta</taxon>
        <taxon>Tracheophyta</taxon>
        <taxon>Spermatophyta</taxon>
        <taxon>Magnoliopsida</taxon>
        <taxon>Liliopsida</taxon>
        <taxon>Poales</taxon>
        <taxon>Cyperaceae</taxon>
        <taxon>Cyperoideae</taxon>
        <taxon>Rhynchosporeae</taxon>
        <taxon>Rhynchospora</taxon>
    </lineage>
</organism>
<name>A0AAD5ZXA2_9POAL</name>
<evidence type="ECO:0000256" key="3">
    <source>
        <dbReference type="ARBA" id="ARBA00022840"/>
    </source>
</evidence>
<sequence>MLQDFFEGKELSKGIHPDEAVAYGAAIQAANLNIQGNKEVQNLVLVDVTPMSLGVGVGNGFERMLVVVPRNTPIPTKKEDVLTTIKDDQTDVTLKIYEGESCETKYNNLLGMFRLDGFDPAPQGVTKFDTCFNIDADGILNVSAKVRSTNLKNEIVISKQNGDLTAAEIQKMIEDAAHYKAEDEKQKARISLEDLAEKLKSMTMDPGRSASEINSMEKAAEKTIAWLETHPDAEIAEFNKRHGELRTTFPTLCQEN</sequence>
<feature type="coiled-coil region" evidence="4">
    <location>
        <begin position="178"/>
        <end position="205"/>
    </location>
</feature>
<dbReference type="InterPro" id="IPR029048">
    <property type="entry name" value="HSP70_C_sf"/>
</dbReference>
<evidence type="ECO:0008006" key="7">
    <source>
        <dbReference type="Google" id="ProtNLM"/>
    </source>
</evidence>
<dbReference type="PRINTS" id="PR00301">
    <property type="entry name" value="HEATSHOCK70"/>
</dbReference>
<dbReference type="Gene3D" id="1.20.1270.10">
    <property type="match status" value="1"/>
</dbReference>
<dbReference type="AlphaFoldDB" id="A0AAD5ZXA2"/>
<dbReference type="Gene3D" id="3.30.420.40">
    <property type="match status" value="2"/>
</dbReference>
<dbReference type="PANTHER" id="PTHR19375">
    <property type="entry name" value="HEAT SHOCK PROTEIN 70KDA"/>
    <property type="match status" value="1"/>
</dbReference>
<dbReference type="Proteomes" id="UP001210211">
    <property type="component" value="Unassembled WGS sequence"/>
</dbReference>
<keyword evidence="2" id="KW-0547">Nucleotide-binding</keyword>
<accession>A0AAD5ZXA2</accession>